<feature type="non-terminal residue" evidence="2">
    <location>
        <position position="1"/>
    </location>
</feature>
<comment type="caution">
    <text evidence="2">The sequence shown here is derived from an EMBL/GenBank/DDBJ whole genome shotgun (WGS) entry which is preliminary data.</text>
</comment>
<feature type="compositionally biased region" description="Polar residues" evidence="1">
    <location>
        <begin position="16"/>
        <end position="27"/>
    </location>
</feature>
<dbReference type="Proteomes" id="UP000265520">
    <property type="component" value="Unassembled WGS sequence"/>
</dbReference>
<organism evidence="2 3">
    <name type="scientific">Trifolium medium</name>
    <dbReference type="NCBI Taxonomy" id="97028"/>
    <lineage>
        <taxon>Eukaryota</taxon>
        <taxon>Viridiplantae</taxon>
        <taxon>Streptophyta</taxon>
        <taxon>Embryophyta</taxon>
        <taxon>Tracheophyta</taxon>
        <taxon>Spermatophyta</taxon>
        <taxon>Magnoliopsida</taxon>
        <taxon>eudicotyledons</taxon>
        <taxon>Gunneridae</taxon>
        <taxon>Pentapetalae</taxon>
        <taxon>rosids</taxon>
        <taxon>fabids</taxon>
        <taxon>Fabales</taxon>
        <taxon>Fabaceae</taxon>
        <taxon>Papilionoideae</taxon>
        <taxon>50 kb inversion clade</taxon>
        <taxon>NPAAA clade</taxon>
        <taxon>Hologalegina</taxon>
        <taxon>IRL clade</taxon>
        <taxon>Trifolieae</taxon>
        <taxon>Trifolium</taxon>
    </lineage>
</organism>
<proteinExistence type="predicted"/>
<dbReference type="AlphaFoldDB" id="A0A392VSK3"/>
<protein>
    <submittedName>
        <fullName evidence="2">Uncharacterized protein</fullName>
    </submittedName>
</protein>
<evidence type="ECO:0000313" key="2">
    <source>
        <dbReference type="EMBL" id="MCI91374.1"/>
    </source>
</evidence>
<sequence>GCAKCVISPIKANDEPNGSNAQANDYGSTSTSTSSSSARVEV</sequence>
<evidence type="ECO:0000256" key="1">
    <source>
        <dbReference type="SAM" id="MobiDB-lite"/>
    </source>
</evidence>
<evidence type="ECO:0000313" key="3">
    <source>
        <dbReference type="Proteomes" id="UP000265520"/>
    </source>
</evidence>
<feature type="compositionally biased region" description="Low complexity" evidence="1">
    <location>
        <begin position="28"/>
        <end position="42"/>
    </location>
</feature>
<accession>A0A392VSK3</accession>
<dbReference type="EMBL" id="LXQA011270144">
    <property type="protein sequence ID" value="MCI91374.1"/>
    <property type="molecule type" value="Genomic_DNA"/>
</dbReference>
<feature type="region of interest" description="Disordered" evidence="1">
    <location>
        <begin position="11"/>
        <end position="42"/>
    </location>
</feature>
<reference evidence="2 3" key="1">
    <citation type="journal article" date="2018" name="Front. Plant Sci.">
        <title>Red Clover (Trifolium pratense) and Zigzag Clover (T. medium) - A Picture of Genomic Similarities and Differences.</title>
        <authorList>
            <person name="Dluhosova J."/>
            <person name="Istvanek J."/>
            <person name="Nedelnik J."/>
            <person name="Repkova J."/>
        </authorList>
    </citation>
    <scope>NUCLEOTIDE SEQUENCE [LARGE SCALE GENOMIC DNA]</scope>
    <source>
        <strain evidence="3">cv. 10/8</strain>
        <tissue evidence="2">Leaf</tissue>
    </source>
</reference>
<name>A0A392VSK3_9FABA</name>
<keyword evidence="3" id="KW-1185">Reference proteome</keyword>